<name>A0A238KBD8_9RHOB</name>
<keyword evidence="1" id="KW-0472">Membrane</keyword>
<keyword evidence="3" id="KW-1185">Reference proteome</keyword>
<keyword evidence="1" id="KW-0812">Transmembrane</keyword>
<dbReference type="AlphaFoldDB" id="A0A238KBD8"/>
<dbReference type="EMBL" id="FXYD01000003">
    <property type="protein sequence ID" value="SMX39472.1"/>
    <property type="molecule type" value="Genomic_DNA"/>
</dbReference>
<proteinExistence type="predicted"/>
<feature type="transmembrane region" description="Helical" evidence="1">
    <location>
        <begin position="30"/>
        <end position="48"/>
    </location>
</feature>
<feature type="transmembrane region" description="Helical" evidence="1">
    <location>
        <begin position="84"/>
        <end position="104"/>
    </location>
</feature>
<organism evidence="2 3">
    <name type="scientific">Octadecabacter ascidiaceicola</name>
    <dbReference type="NCBI Taxonomy" id="1655543"/>
    <lineage>
        <taxon>Bacteria</taxon>
        <taxon>Pseudomonadati</taxon>
        <taxon>Pseudomonadota</taxon>
        <taxon>Alphaproteobacteria</taxon>
        <taxon>Rhodobacterales</taxon>
        <taxon>Roseobacteraceae</taxon>
        <taxon>Octadecabacter</taxon>
    </lineage>
</organism>
<evidence type="ECO:0000313" key="2">
    <source>
        <dbReference type="EMBL" id="SMX39472.1"/>
    </source>
</evidence>
<feature type="transmembrane region" description="Helical" evidence="1">
    <location>
        <begin position="54"/>
        <end position="72"/>
    </location>
</feature>
<dbReference type="OrthoDB" id="7872319at2"/>
<dbReference type="Proteomes" id="UP000203464">
    <property type="component" value="Unassembled WGS sequence"/>
</dbReference>
<reference evidence="3" key="1">
    <citation type="submission" date="2017-05" db="EMBL/GenBank/DDBJ databases">
        <authorList>
            <person name="Rodrigo-Torres L."/>
            <person name="Arahal R. D."/>
            <person name="Lucena T."/>
        </authorList>
    </citation>
    <scope>NUCLEOTIDE SEQUENCE [LARGE SCALE GENOMIC DNA]</scope>
    <source>
        <strain evidence="3">CECT 8868</strain>
    </source>
</reference>
<sequence length="105" mass="11592">MYVGIAGGLLVFTGIWHATEWIMDGRRRDTWALVPFGLLYLVFGYLLVTLFGGTTIQVLALIAAAIGGGIAFMRRTHIEVRKWVIWSIIAIDLMIVVALVFALLG</sequence>
<evidence type="ECO:0000313" key="3">
    <source>
        <dbReference type="Proteomes" id="UP000203464"/>
    </source>
</evidence>
<gene>
    <name evidence="2" type="ORF">OCA8868_01983</name>
</gene>
<evidence type="ECO:0000256" key="1">
    <source>
        <dbReference type="SAM" id="Phobius"/>
    </source>
</evidence>
<keyword evidence="1" id="KW-1133">Transmembrane helix</keyword>
<dbReference type="RefSeq" id="WP_093996398.1">
    <property type="nucleotide sequence ID" value="NZ_FXYD01000003.1"/>
</dbReference>
<accession>A0A238KBD8</accession>
<feature type="transmembrane region" description="Helical" evidence="1">
    <location>
        <begin position="6"/>
        <end position="23"/>
    </location>
</feature>
<protein>
    <submittedName>
        <fullName evidence="2">Uncharacterized protein</fullName>
    </submittedName>
</protein>